<keyword evidence="2" id="KW-0413">Isomerase</keyword>
<evidence type="ECO:0000313" key="3">
    <source>
        <dbReference type="Proteomes" id="UP000004931"/>
    </source>
</evidence>
<dbReference type="PANTHER" id="PTHR11941:SF54">
    <property type="entry name" value="ENOYL-COA HYDRATASE, MITOCHONDRIAL"/>
    <property type="match status" value="1"/>
</dbReference>
<dbReference type="STRING" id="247633.GP2143_12281"/>
<evidence type="ECO:0000313" key="2">
    <source>
        <dbReference type="EMBL" id="EAW29714.1"/>
    </source>
</evidence>
<sequence>MSFDFLTIEKHLGYAVVTIDRGDGINALSRKLMRELTTVAEDFVDDLETTAIILRGTNTIFSAGADLKDPEGNTNKGGALIARRHALKIGPDMCGAWERLEQITICAVEGFCIGGGSALAMACDWRIAGESAHMRLPEVPLAMNMSWHSVPRIVRAVGPSKAKLYTILGEKLGAPEALEWGMIDFMTKDGKALDKAIELAEKVAALPPISVRMSKESINMTANALNQATTFMDRDQFMLSSSSTDFPEAVDAFLNKRDPKFTGG</sequence>
<proteinExistence type="inferred from homology"/>
<name>A0YHI3_9GAMM</name>
<evidence type="ECO:0000256" key="1">
    <source>
        <dbReference type="ARBA" id="ARBA00005254"/>
    </source>
</evidence>
<reference evidence="2 3" key="1">
    <citation type="journal article" date="2010" name="J. Bacteriol.">
        <title>Genome sequence of the oligotrophic marine Gammaproteobacterium HTCC2143, isolated from the Oregon Coast.</title>
        <authorList>
            <person name="Oh H.M."/>
            <person name="Kang I."/>
            <person name="Ferriera S."/>
            <person name="Giovannoni S.J."/>
            <person name="Cho J.C."/>
        </authorList>
    </citation>
    <scope>NUCLEOTIDE SEQUENCE [LARGE SCALE GENOMIC DNA]</scope>
    <source>
        <strain evidence="2 3">HTCC2143</strain>
    </source>
</reference>
<dbReference type="Gene3D" id="3.90.226.10">
    <property type="entry name" value="2-enoyl-CoA Hydratase, Chain A, domain 1"/>
    <property type="match status" value="1"/>
</dbReference>
<dbReference type="InterPro" id="IPR001753">
    <property type="entry name" value="Enoyl-CoA_hydra/iso"/>
</dbReference>
<accession>A0YHI3</accession>
<dbReference type="eggNOG" id="COG1024">
    <property type="taxonomic scope" value="Bacteria"/>
</dbReference>
<comment type="caution">
    <text evidence="2">The sequence shown here is derived from an EMBL/GenBank/DDBJ whole genome shotgun (WGS) entry which is preliminary data.</text>
</comment>
<dbReference type="InterPro" id="IPR029045">
    <property type="entry name" value="ClpP/crotonase-like_dom_sf"/>
</dbReference>
<dbReference type="Pfam" id="PF00378">
    <property type="entry name" value="ECH_1"/>
    <property type="match status" value="1"/>
</dbReference>
<dbReference type="PANTHER" id="PTHR11941">
    <property type="entry name" value="ENOYL-COA HYDRATASE-RELATED"/>
    <property type="match status" value="1"/>
</dbReference>
<dbReference type="SUPFAM" id="SSF52096">
    <property type="entry name" value="ClpP/crotonase"/>
    <property type="match status" value="1"/>
</dbReference>
<dbReference type="GO" id="GO:0006635">
    <property type="term" value="P:fatty acid beta-oxidation"/>
    <property type="evidence" value="ECO:0007669"/>
    <property type="project" value="TreeGrafter"/>
</dbReference>
<protein>
    <submittedName>
        <fullName evidence="2">Enoyl-CoA hydratase/isomerase</fullName>
    </submittedName>
</protein>
<dbReference type="Proteomes" id="UP000004931">
    <property type="component" value="Unassembled WGS sequence"/>
</dbReference>
<gene>
    <name evidence="2" type="ORF">GP2143_12281</name>
</gene>
<dbReference type="OrthoDB" id="9797151at2"/>
<dbReference type="CDD" id="cd06558">
    <property type="entry name" value="crotonase-like"/>
    <property type="match status" value="1"/>
</dbReference>
<dbReference type="AlphaFoldDB" id="A0YHI3"/>
<organism evidence="2 3">
    <name type="scientific">marine gamma proteobacterium HTCC2143</name>
    <dbReference type="NCBI Taxonomy" id="247633"/>
    <lineage>
        <taxon>Bacteria</taxon>
        <taxon>Pseudomonadati</taxon>
        <taxon>Pseudomonadota</taxon>
        <taxon>Gammaproteobacteria</taxon>
        <taxon>Cellvibrionales</taxon>
        <taxon>Spongiibacteraceae</taxon>
        <taxon>BD1-7 clade</taxon>
    </lineage>
</organism>
<comment type="similarity">
    <text evidence="1">Belongs to the enoyl-CoA hydratase/isomerase family.</text>
</comment>
<dbReference type="GO" id="GO:0016853">
    <property type="term" value="F:isomerase activity"/>
    <property type="evidence" value="ECO:0007669"/>
    <property type="project" value="UniProtKB-KW"/>
</dbReference>
<dbReference type="EMBL" id="AAVT01000017">
    <property type="protein sequence ID" value="EAW29714.1"/>
    <property type="molecule type" value="Genomic_DNA"/>
</dbReference>
<keyword evidence="3" id="KW-1185">Reference proteome</keyword>